<dbReference type="AlphaFoldDB" id="C4GAB5"/>
<dbReference type="HOGENOM" id="CLU_3047989_0_0_9"/>
<gene>
    <name evidence="1" type="ORF">GCWU000342_01460</name>
</gene>
<evidence type="ECO:0000313" key="2">
    <source>
        <dbReference type="Proteomes" id="UP000003494"/>
    </source>
</evidence>
<accession>C4GAB5</accession>
<comment type="caution">
    <text evidence="1">The sequence shown here is derived from an EMBL/GenBank/DDBJ whole genome shotgun (WGS) entry which is preliminary data.</text>
</comment>
<proteinExistence type="predicted"/>
<protein>
    <submittedName>
        <fullName evidence="1">Uncharacterized protein</fullName>
    </submittedName>
</protein>
<reference evidence="1" key="1">
    <citation type="submission" date="2009-04" db="EMBL/GenBank/DDBJ databases">
        <authorList>
            <person name="Weinstock G."/>
            <person name="Sodergren E."/>
            <person name="Clifton S."/>
            <person name="Fulton L."/>
            <person name="Fulton B."/>
            <person name="Courtney L."/>
            <person name="Fronick C."/>
            <person name="Harrison M."/>
            <person name="Strong C."/>
            <person name="Farmer C."/>
            <person name="Delahaunty K."/>
            <person name="Markovic C."/>
            <person name="Hall O."/>
            <person name="Minx P."/>
            <person name="Tomlinson C."/>
            <person name="Mitreva M."/>
            <person name="Nelson J."/>
            <person name="Hou S."/>
            <person name="Wollam A."/>
            <person name="Pepin K.H."/>
            <person name="Johnson M."/>
            <person name="Bhonagiri V."/>
            <person name="Nash W.E."/>
            <person name="Warren W."/>
            <person name="Chinwalla A."/>
            <person name="Mardis E.R."/>
            <person name="Wilson R.K."/>
        </authorList>
    </citation>
    <scope>NUCLEOTIDE SEQUENCE [LARGE SCALE GENOMIC DNA]</scope>
    <source>
        <strain evidence="1">DSM 14600</strain>
    </source>
</reference>
<evidence type="ECO:0000313" key="1">
    <source>
        <dbReference type="EMBL" id="EEP28648.1"/>
    </source>
</evidence>
<dbReference type="Proteomes" id="UP000003494">
    <property type="component" value="Unassembled WGS sequence"/>
</dbReference>
<sequence length="54" mass="6361">MQEHIFCIIVTGFHIFYTDFSVLLTRSFPVPSFPRVFYPHVSLSFPLDLHKKTC</sequence>
<keyword evidence="2" id="KW-1185">Reference proteome</keyword>
<dbReference type="STRING" id="626523.GCWU000342_01460"/>
<dbReference type="EMBL" id="ACIP02000002">
    <property type="protein sequence ID" value="EEP28648.1"/>
    <property type="molecule type" value="Genomic_DNA"/>
</dbReference>
<name>C4GAB5_9FIRM</name>
<organism evidence="1 2">
    <name type="scientific">Shuttleworthella satelles DSM 14600</name>
    <dbReference type="NCBI Taxonomy" id="626523"/>
    <lineage>
        <taxon>Bacteria</taxon>
        <taxon>Bacillati</taxon>
        <taxon>Bacillota</taxon>
        <taxon>Clostridia</taxon>
        <taxon>Lachnospirales</taxon>
        <taxon>Lachnospiraceae</taxon>
        <taxon>Shuttleworthella</taxon>
    </lineage>
</organism>